<dbReference type="OrthoDB" id="8865791at2759"/>
<name>A0A8K0KIN2_LADFU</name>
<accession>A0A8K0KIN2</accession>
<dbReference type="Proteomes" id="UP000792457">
    <property type="component" value="Unassembled WGS sequence"/>
</dbReference>
<reference evidence="1" key="2">
    <citation type="submission" date="2017-10" db="EMBL/GenBank/DDBJ databases">
        <title>Ladona fulva Genome sequencing and assembly.</title>
        <authorList>
            <person name="Murali S."/>
            <person name="Richards S."/>
            <person name="Bandaranaike D."/>
            <person name="Bellair M."/>
            <person name="Blankenburg K."/>
            <person name="Chao H."/>
            <person name="Dinh H."/>
            <person name="Doddapaneni H."/>
            <person name="Dugan-Rocha S."/>
            <person name="Elkadiri S."/>
            <person name="Gnanaolivu R."/>
            <person name="Hernandez B."/>
            <person name="Skinner E."/>
            <person name="Javaid M."/>
            <person name="Lee S."/>
            <person name="Li M."/>
            <person name="Ming W."/>
            <person name="Munidasa M."/>
            <person name="Muniz J."/>
            <person name="Nguyen L."/>
            <person name="Hughes D."/>
            <person name="Osuji N."/>
            <person name="Pu L.-L."/>
            <person name="Puazo M."/>
            <person name="Qu C."/>
            <person name="Quiroz J."/>
            <person name="Raj R."/>
            <person name="Weissenberger G."/>
            <person name="Xin Y."/>
            <person name="Zou X."/>
            <person name="Han Y."/>
            <person name="Worley K."/>
            <person name="Muzny D."/>
            <person name="Gibbs R."/>
        </authorList>
    </citation>
    <scope>NUCLEOTIDE SEQUENCE</scope>
    <source>
        <strain evidence="1">Sampled in the wild</strain>
    </source>
</reference>
<evidence type="ECO:0000313" key="2">
    <source>
        <dbReference type="Proteomes" id="UP000792457"/>
    </source>
</evidence>
<dbReference type="EMBL" id="KZ308863">
    <property type="protein sequence ID" value="KAG8234998.1"/>
    <property type="molecule type" value="Genomic_DNA"/>
</dbReference>
<dbReference type="AlphaFoldDB" id="A0A8K0KIN2"/>
<reference evidence="1" key="1">
    <citation type="submission" date="2013-04" db="EMBL/GenBank/DDBJ databases">
        <authorList>
            <person name="Qu J."/>
            <person name="Murali S.C."/>
            <person name="Bandaranaike D."/>
            <person name="Bellair M."/>
            <person name="Blankenburg K."/>
            <person name="Chao H."/>
            <person name="Dinh H."/>
            <person name="Doddapaneni H."/>
            <person name="Downs B."/>
            <person name="Dugan-Rocha S."/>
            <person name="Elkadiri S."/>
            <person name="Gnanaolivu R.D."/>
            <person name="Hernandez B."/>
            <person name="Javaid M."/>
            <person name="Jayaseelan J.C."/>
            <person name="Lee S."/>
            <person name="Li M."/>
            <person name="Ming W."/>
            <person name="Munidasa M."/>
            <person name="Muniz J."/>
            <person name="Nguyen L."/>
            <person name="Ongeri F."/>
            <person name="Osuji N."/>
            <person name="Pu L.-L."/>
            <person name="Puazo M."/>
            <person name="Qu C."/>
            <person name="Quiroz J."/>
            <person name="Raj R."/>
            <person name="Weissenberger G."/>
            <person name="Xin Y."/>
            <person name="Zou X."/>
            <person name="Han Y."/>
            <person name="Richards S."/>
            <person name="Worley K."/>
            <person name="Muzny D."/>
            <person name="Gibbs R."/>
        </authorList>
    </citation>
    <scope>NUCLEOTIDE SEQUENCE</scope>
    <source>
        <strain evidence="1">Sampled in the wild</strain>
    </source>
</reference>
<organism evidence="1 2">
    <name type="scientific">Ladona fulva</name>
    <name type="common">Scarce chaser dragonfly</name>
    <name type="synonym">Libellula fulva</name>
    <dbReference type="NCBI Taxonomy" id="123851"/>
    <lineage>
        <taxon>Eukaryota</taxon>
        <taxon>Metazoa</taxon>
        <taxon>Ecdysozoa</taxon>
        <taxon>Arthropoda</taxon>
        <taxon>Hexapoda</taxon>
        <taxon>Insecta</taxon>
        <taxon>Pterygota</taxon>
        <taxon>Palaeoptera</taxon>
        <taxon>Odonata</taxon>
        <taxon>Epiprocta</taxon>
        <taxon>Anisoptera</taxon>
        <taxon>Libelluloidea</taxon>
        <taxon>Libellulidae</taxon>
        <taxon>Ladona</taxon>
    </lineage>
</organism>
<comment type="caution">
    <text evidence="1">The sequence shown here is derived from an EMBL/GenBank/DDBJ whole genome shotgun (WGS) entry which is preliminary data.</text>
</comment>
<keyword evidence="2" id="KW-1185">Reference proteome</keyword>
<evidence type="ECO:0000313" key="1">
    <source>
        <dbReference type="EMBL" id="KAG8234998.1"/>
    </source>
</evidence>
<sequence>MSQMRSKSLVHFPIMKKMMNDGNFEPLRFTGHLKTLLNQFEKQFQDFSCLEPVNDIILQAHATDVDFWKVVEKDRSVAYKIKSCFGSTYLCGGSGRTRAGSLIRILKVACVQEPQRTYLIYEYWWTKFSVKIRFKCNTMSRRDTTM</sequence>
<proteinExistence type="predicted"/>
<gene>
    <name evidence="1" type="ORF">J437_LFUL013878</name>
</gene>
<protein>
    <submittedName>
        <fullName evidence="1">Uncharacterized protein</fullName>
    </submittedName>
</protein>